<keyword evidence="1" id="KW-0732">Signal</keyword>
<evidence type="ECO:0000313" key="3">
    <source>
        <dbReference type="WBParaSite" id="SPAL_0000376600.1"/>
    </source>
</evidence>
<dbReference type="AlphaFoldDB" id="A0A0N5BCM0"/>
<evidence type="ECO:0000313" key="2">
    <source>
        <dbReference type="Proteomes" id="UP000046392"/>
    </source>
</evidence>
<name>A0A0N5BCM0_STREA</name>
<feature type="chain" id="PRO_5005894358" evidence="1">
    <location>
        <begin position="18"/>
        <end position="88"/>
    </location>
</feature>
<protein>
    <submittedName>
        <fullName evidence="3">Secreted protein</fullName>
    </submittedName>
</protein>
<dbReference type="Proteomes" id="UP000046392">
    <property type="component" value="Unplaced"/>
</dbReference>
<accession>A0A0N5BCM0</accession>
<feature type="signal peptide" evidence="1">
    <location>
        <begin position="1"/>
        <end position="17"/>
    </location>
</feature>
<reference evidence="3" key="1">
    <citation type="submission" date="2017-02" db="UniProtKB">
        <authorList>
            <consortium name="WormBaseParasite"/>
        </authorList>
    </citation>
    <scope>IDENTIFICATION</scope>
</reference>
<evidence type="ECO:0000256" key="1">
    <source>
        <dbReference type="SAM" id="SignalP"/>
    </source>
</evidence>
<keyword evidence="2" id="KW-1185">Reference proteome</keyword>
<organism evidence="2 3">
    <name type="scientific">Strongyloides papillosus</name>
    <name type="common">Intestinal threadworm</name>
    <dbReference type="NCBI Taxonomy" id="174720"/>
    <lineage>
        <taxon>Eukaryota</taxon>
        <taxon>Metazoa</taxon>
        <taxon>Ecdysozoa</taxon>
        <taxon>Nematoda</taxon>
        <taxon>Chromadorea</taxon>
        <taxon>Rhabditida</taxon>
        <taxon>Tylenchina</taxon>
        <taxon>Panagrolaimomorpha</taxon>
        <taxon>Strongyloidoidea</taxon>
        <taxon>Strongyloididae</taxon>
        <taxon>Strongyloides</taxon>
    </lineage>
</organism>
<proteinExistence type="predicted"/>
<dbReference type="WBParaSite" id="SPAL_0000376600.1">
    <property type="protein sequence ID" value="SPAL_0000376600.1"/>
    <property type="gene ID" value="SPAL_0000376600"/>
</dbReference>
<sequence length="88" mass="10239">MKFILIVQQLLLSVCFTQNFSSAIIWKSHLVENTSMVSTFQYLTYMKTIQPDREGFKSIRLANTKTYSKTAPTNCSLFLPFFEINILF</sequence>